<evidence type="ECO:0000256" key="1">
    <source>
        <dbReference type="SAM" id="MobiDB-lite"/>
    </source>
</evidence>
<reference evidence="4" key="1">
    <citation type="submission" date="2017-10" db="EMBL/GenBank/DDBJ databases">
        <title>Rapid genome shrinkage in a self-fertile nematode reveals novel sperm competition proteins.</title>
        <authorList>
            <person name="Yin D."/>
            <person name="Schwarz E.M."/>
            <person name="Thomas C.G."/>
            <person name="Felde R.L."/>
            <person name="Korf I.F."/>
            <person name="Cutter A.D."/>
            <person name="Schartner C.M."/>
            <person name="Ralston E.J."/>
            <person name="Meyer B.J."/>
            <person name="Haag E.S."/>
        </authorList>
    </citation>
    <scope>NUCLEOTIDE SEQUENCE [LARGE SCALE GENOMIC DNA]</scope>
    <source>
        <strain evidence="4">JU1422</strain>
    </source>
</reference>
<protein>
    <submittedName>
        <fullName evidence="3">Uncharacterized protein</fullName>
    </submittedName>
</protein>
<name>A0A2G5V080_9PELO</name>
<comment type="caution">
    <text evidence="3">The sequence shown here is derived from an EMBL/GenBank/DDBJ whole genome shotgun (WGS) entry which is preliminary data.</text>
</comment>
<accession>A0A2G5V080</accession>
<feature type="signal peptide" evidence="2">
    <location>
        <begin position="1"/>
        <end position="24"/>
    </location>
</feature>
<dbReference type="STRING" id="1611254.A0A2G5V080"/>
<evidence type="ECO:0000313" key="3">
    <source>
        <dbReference type="EMBL" id="PIC45041.1"/>
    </source>
</evidence>
<keyword evidence="2" id="KW-0732">Signal</keyword>
<feature type="region of interest" description="Disordered" evidence="1">
    <location>
        <begin position="320"/>
        <end position="341"/>
    </location>
</feature>
<dbReference type="EMBL" id="PDUG01000002">
    <property type="protein sequence ID" value="PIC45041.1"/>
    <property type="molecule type" value="Genomic_DNA"/>
</dbReference>
<feature type="compositionally biased region" description="Polar residues" evidence="1">
    <location>
        <begin position="325"/>
        <end position="334"/>
    </location>
</feature>
<evidence type="ECO:0000256" key="2">
    <source>
        <dbReference type="SAM" id="SignalP"/>
    </source>
</evidence>
<dbReference type="AlphaFoldDB" id="A0A2G5V080"/>
<organism evidence="3 4">
    <name type="scientific">Caenorhabditis nigoni</name>
    <dbReference type="NCBI Taxonomy" id="1611254"/>
    <lineage>
        <taxon>Eukaryota</taxon>
        <taxon>Metazoa</taxon>
        <taxon>Ecdysozoa</taxon>
        <taxon>Nematoda</taxon>
        <taxon>Chromadorea</taxon>
        <taxon>Rhabditida</taxon>
        <taxon>Rhabditina</taxon>
        <taxon>Rhabditomorpha</taxon>
        <taxon>Rhabditoidea</taxon>
        <taxon>Rhabditidae</taxon>
        <taxon>Peloderinae</taxon>
        <taxon>Caenorhabditis</taxon>
    </lineage>
</organism>
<sequence length="472" mass="52517">MMILKAFYPASFLLIFLLPARIDALISRISTDCDIEFAESATKLASEHITDPAIVQYIHAVMSSCNKAPIQKMAETSVFLLEKGTITPRVMHQIRESYEKIQKRKEGELTKKISQLPPELYSIEVTQLPPSFAIPKNSEPNENSQRFMIPERQEEPERRLEHKVALPEESMMTVPRVNMPFQPQESRIQIHPTAISGKQQNVLFPDLPPTRPIEPTIRNQASGLRSLLENPNFDSILSSIVQKGAKIAEGPLPRTVGAVDHTKSGSHELGILNPAMWSDAAKLLSRSTNDLPTALSKFIENGSQNLPQVLIPGGNQIRQSPPMKSLQSQNSTIPDSFLPTRRQNDGALDKYDTHVDRFATNGPTNPINIQGDLSQLRLSPIGTTNTGNTAIQPAKVDTIVGAMPTMPPSAGYHTYAPAPTAIVPKVVERILSPEEITGSYRQQQIRPVYNERLYNGQLRNVKIDLVNEQRRL</sequence>
<keyword evidence="4" id="KW-1185">Reference proteome</keyword>
<gene>
    <name evidence="3" type="primary">Cnig_chr_II.g5198</name>
    <name evidence="3" type="ORF">B9Z55_005198</name>
</gene>
<feature type="chain" id="PRO_5013593021" evidence="2">
    <location>
        <begin position="25"/>
        <end position="472"/>
    </location>
</feature>
<proteinExistence type="predicted"/>
<dbReference type="Proteomes" id="UP000230233">
    <property type="component" value="Chromosome II"/>
</dbReference>
<evidence type="ECO:0000313" key="4">
    <source>
        <dbReference type="Proteomes" id="UP000230233"/>
    </source>
</evidence>
<dbReference type="OrthoDB" id="5876065at2759"/>